<reference evidence="3" key="2">
    <citation type="journal article" date="2013" name="G3 (Bethesda)">
        <title>Genomes of Ashbya fungi isolated from insects reveal four mating-type loci, numerous translocations, lack of transposons, and distinct gene duplications.</title>
        <authorList>
            <person name="Dietrich F.S."/>
            <person name="Voegeli S."/>
            <person name="Kuo S."/>
            <person name="Philippsen P."/>
        </authorList>
    </citation>
    <scope>GENOME REANNOTATION</scope>
    <source>
        <strain evidence="3">ATCC 10895 / CBS 109.51 / FGSC 9923 / NRRL Y-1056</strain>
    </source>
</reference>
<dbReference type="InterPro" id="IPR007175">
    <property type="entry name" value="Rpr2/Snm1/Rpp21"/>
</dbReference>
<dbReference type="Proteomes" id="UP000000591">
    <property type="component" value="Chromosome V"/>
</dbReference>
<dbReference type="KEGG" id="ago:AGOS_AEL228W"/>
<proteinExistence type="predicted"/>
<dbReference type="GO" id="GO:0005655">
    <property type="term" value="C:nucleolar ribonuclease P complex"/>
    <property type="evidence" value="ECO:0000318"/>
    <property type="project" value="GO_Central"/>
</dbReference>
<dbReference type="Pfam" id="PF04032">
    <property type="entry name" value="Rpr2"/>
    <property type="match status" value="1"/>
</dbReference>
<evidence type="ECO:0000256" key="1">
    <source>
        <dbReference type="SAM" id="MobiDB-lite"/>
    </source>
</evidence>
<dbReference type="GeneID" id="4620815"/>
<dbReference type="OMA" id="KCIQVNC"/>
<dbReference type="Gene3D" id="6.20.50.20">
    <property type="match status" value="1"/>
</dbReference>
<feature type="region of interest" description="Disordered" evidence="1">
    <location>
        <begin position="140"/>
        <end position="194"/>
    </location>
</feature>
<name>Q758J0_EREGS</name>
<protein>
    <submittedName>
        <fullName evidence="2">AEL228Wp</fullName>
    </submittedName>
</protein>
<dbReference type="InParanoid" id="Q758J0"/>
<sequence length="194" mass="21907">MRLMEMSTAVTTNNGMNRLEKDNFMRIHLQHKYTLLHHLSSADVTHLSGLYLKSFYNAVKRNRVVLPNIICDGDVKFCGSCGIVYVAGVNLQAHVQETSQEDGIVKKELVYKCLKCSHEKRFVLSQSDPPVPKAPFVAKWPSKENSKSSIAKSSGRERAKKRKKNMLSNLLAAKKQHESTKGKVSLQLEDFMKS</sequence>
<organism evidence="2 3">
    <name type="scientific">Eremothecium gossypii (strain ATCC 10895 / CBS 109.51 / FGSC 9923 / NRRL Y-1056)</name>
    <name type="common">Yeast</name>
    <name type="synonym">Ashbya gossypii</name>
    <dbReference type="NCBI Taxonomy" id="284811"/>
    <lineage>
        <taxon>Eukaryota</taxon>
        <taxon>Fungi</taxon>
        <taxon>Dikarya</taxon>
        <taxon>Ascomycota</taxon>
        <taxon>Saccharomycotina</taxon>
        <taxon>Saccharomycetes</taxon>
        <taxon>Saccharomycetales</taxon>
        <taxon>Saccharomycetaceae</taxon>
        <taxon>Eremothecium</taxon>
    </lineage>
</organism>
<dbReference type="FunCoup" id="Q758J0">
    <property type="interactions" value="90"/>
</dbReference>
<reference evidence="2 3" key="1">
    <citation type="journal article" date="2004" name="Science">
        <title>The Ashbya gossypii genome as a tool for mapping the ancient Saccharomyces cerevisiae genome.</title>
        <authorList>
            <person name="Dietrich F.S."/>
            <person name="Voegeli S."/>
            <person name="Brachat S."/>
            <person name="Lerch A."/>
            <person name="Gates K."/>
            <person name="Steiner S."/>
            <person name="Mohr C."/>
            <person name="Pohlmann R."/>
            <person name="Luedi P."/>
            <person name="Choi S."/>
            <person name="Wing R.A."/>
            <person name="Flavier A."/>
            <person name="Gaffney T.D."/>
            <person name="Philippsen P."/>
        </authorList>
    </citation>
    <scope>NUCLEOTIDE SEQUENCE [LARGE SCALE GENOMIC DNA]</scope>
    <source>
        <strain evidence="3">ATCC 10895 / CBS 109.51 / FGSC 9923 / NRRL Y-1056</strain>
    </source>
</reference>
<dbReference type="AlphaFoldDB" id="Q758J0"/>
<dbReference type="eggNOG" id="ENOG502S5IC">
    <property type="taxonomic scope" value="Eukaryota"/>
</dbReference>
<dbReference type="HOGENOM" id="CLU_122019_0_0_1"/>
<accession>Q758J0</accession>
<dbReference type="OrthoDB" id="4066853at2759"/>
<dbReference type="PANTHER" id="PTHR14742">
    <property type="entry name" value="RIBONUCLEASE P SUBUNIT P21"/>
    <property type="match status" value="1"/>
</dbReference>
<evidence type="ECO:0000313" key="2">
    <source>
        <dbReference type="EMBL" id="AAS52457.1"/>
    </source>
</evidence>
<dbReference type="EMBL" id="AE016818">
    <property type="protein sequence ID" value="AAS52457.1"/>
    <property type="molecule type" value="Genomic_DNA"/>
</dbReference>
<dbReference type="RefSeq" id="NP_984633.1">
    <property type="nucleotide sequence ID" value="NM_209986.1"/>
</dbReference>
<dbReference type="STRING" id="284811.Q758J0"/>
<dbReference type="GO" id="GO:0008033">
    <property type="term" value="P:tRNA processing"/>
    <property type="evidence" value="ECO:0000318"/>
    <property type="project" value="GO_Central"/>
</dbReference>
<keyword evidence="3" id="KW-1185">Reference proteome</keyword>
<dbReference type="PANTHER" id="PTHR14742:SF3">
    <property type="entry name" value="RIBONUCLEASE MRP PROTEIN SUBUNIT SNM1"/>
    <property type="match status" value="1"/>
</dbReference>
<evidence type="ECO:0000313" key="3">
    <source>
        <dbReference type="Proteomes" id="UP000000591"/>
    </source>
</evidence>
<gene>
    <name evidence="2" type="ORF">AGOS_AEL228W</name>
</gene>